<keyword evidence="3 7" id="KW-0067">ATP-binding</keyword>
<dbReference type="RefSeq" id="WP_184111725.1">
    <property type="nucleotide sequence ID" value="NZ_JACHNY010000001.1"/>
</dbReference>
<dbReference type="InterPro" id="IPR027417">
    <property type="entry name" value="P-loop_NTPase"/>
</dbReference>
<keyword evidence="8" id="KW-1185">Reference proteome</keyword>
<keyword evidence="2" id="KW-0547">Nucleotide-binding</keyword>
<organism evidence="7 8">
    <name type="scientific">Sphingomonas abaci</name>
    <dbReference type="NCBI Taxonomy" id="237611"/>
    <lineage>
        <taxon>Bacteria</taxon>
        <taxon>Pseudomonadati</taxon>
        <taxon>Pseudomonadota</taxon>
        <taxon>Alphaproteobacteria</taxon>
        <taxon>Sphingomonadales</taxon>
        <taxon>Sphingomonadaceae</taxon>
        <taxon>Sphingomonas</taxon>
    </lineage>
</organism>
<dbReference type="SUPFAM" id="SSF52540">
    <property type="entry name" value="P-loop containing nucleoside triphosphate hydrolases"/>
    <property type="match status" value="1"/>
</dbReference>
<dbReference type="PANTHER" id="PTHR42794:SF1">
    <property type="entry name" value="HEMIN IMPORT ATP-BINDING PROTEIN HMUV"/>
    <property type="match status" value="1"/>
</dbReference>
<keyword evidence="4" id="KW-1278">Translocase</keyword>
<reference evidence="7 8" key="1">
    <citation type="submission" date="2020-08" db="EMBL/GenBank/DDBJ databases">
        <title>Genomic Encyclopedia of Type Strains, Phase IV (KMG-IV): sequencing the most valuable type-strain genomes for metagenomic binning, comparative biology and taxonomic classification.</title>
        <authorList>
            <person name="Goeker M."/>
        </authorList>
    </citation>
    <scope>NUCLEOTIDE SEQUENCE [LARGE SCALE GENOMIC DNA]</scope>
    <source>
        <strain evidence="7 8">DSM 15867</strain>
    </source>
</reference>
<dbReference type="PROSITE" id="PS50893">
    <property type="entry name" value="ABC_TRANSPORTER_2"/>
    <property type="match status" value="1"/>
</dbReference>
<dbReference type="CDD" id="cd03214">
    <property type="entry name" value="ABC_Iron-Siderophores_B12_Hemin"/>
    <property type="match status" value="1"/>
</dbReference>
<protein>
    <submittedName>
        <fullName evidence="7">Iron complex transport system ATP-binding protein</fullName>
    </submittedName>
</protein>
<evidence type="ECO:0000259" key="6">
    <source>
        <dbReference type="PROSITE" id="PS50893"/>
    </source>
</evidence>
<dbReference type="InterPro" id="IPR003593">
    <property type="entry name" value="AAA+_ATPase"/>
</dbReference>
<keyword evidence="1" id="KW-0813">Transport</keyword>
<feature type="domain" description="ABC transporter" evidence="6">
    <location>
        <begin position="3"/>
        <end position="237"/>
    </location>
</feature>
<dbReference type="Gene3D" id="3.40.50.300">
    <property type="entry name" value="P-loop containing nucleotide triphosphate hydrolases"/>
    <property type="match status" value="1"/>
</dbReference>
<evidence type="ECO:0000313" key="8">
    <source>
        <dbReference type="Proteomes" id="UP000574769"/>
    </source>
</evidence>
<dbReference type="InterPro" id="IPR003439">
    <property type="entry name" value="ABC_transporter-like_ATP-bd"/>
</dbReference>
<evidence type="ECO:0000256" key="1">
    <source>
        <dbReference type="ARBA" id="ARBA00022448"/>
    </source>
</evidence>
<proteinExistence type="predicted"/>
<dbReference type="SMART" id="SM00382">
    <property type="entry name" value="AAA"/>
    <property type="match status" value="1"/>
</dbReference>
<sequence>MALILDSVGVTLGGRHVLADVSARLEPGRITAILGPNGAGKSSLVKAMAALLAHDGRVALDDRPVASLSPETRARRIGYLPQDATVHWNMRVAEIVALGRLPHRRAPFGESDADRTAIAAAMAATGTMAFADRLVGTLSGGERARVLLARVLAGAPEWLLADEPLASLDPAHQIDLLDRLRAVAASGAGVVVVLHDLVQAAREADDVLLLHQGRVAGFGLAGDVLTAARLAETFGVRVVMVEKAGRRLPVPIGRIGLVSEG</sequence>
<dbReference type="Proteomes" id="UP000574769">
    <property type="component" value="Unassembled WGS sequence"/>
</dbReference>
<gene>
    <name evidence="7" type="ORF">GGQ96_000815</name>
</gene>
<dbReference type="GO" id="GO:0016887">
    <property type="term" value="F:ATP hydrolysis activity"/>
    <property type="evidence" value="ECO:0007669"/>
    <property type="project" value="InterPro"/>
</dbReference>
<comment type="function">
    <text evidence="5">Part of the ABC transporter complex HmuTUV involved in hemin import. Responsible for energy coupling to the transport system.</text>
</comment>
<evidence type="ECO:0000256" key="3">
    <source>
        <dbReference type="ARBA" id="ARBA00022840"/>
    </source>
</evidence>
<dbReference type="PROSITE" id="PS00211">
    <property type="entry name" value="ABC_TRANSPORTER_1"/>
    <property type="match status" value="1"/>
</dbReference>
<dbReference type="EMBL" id="JACHNY010000001">
    <property type="protein sequence ID" value="MBB4616709.1"/>
    <property type="molecule type" value="Genomic_DNA"/>
</dbReference>
<evidence type="ECO:0000256" key="4">
    <source>
        <dbReference type="ARBA" id="ARBA00022967"/>
    </source>
</evidence>
<dbReference type="GO" id="GO:0005524">
    <property type="term" value="F:ATP binding"/>
    <property type="evidence" value="ECO:0007669"/>
    <property type="project" value="UniProtKB-KW"/>
</dbReference>
<evidence type="ECO:0000256" key="5">
    <source>
        <dbReference type="ARBA" id="ARBA00037066"/>
    </source>
</evidence>
<comment type="caution">
    <text evidence="7">The sequence shown here is derived from an EMBL/GenBank/DDBJ whole genome shotgun (WGS) entry which is preliminary data.</text>
</comment>
<evidence type="ECO:0000256" key="2">
    <source>
        <dbReference type="ARBA" id="ARBA00022741"/>
    </source>
</evidence>
<evidence type="ECO:0000313" key="7">
    <source>
        <dbReference type="EMBL" id="MBB4616709.1"/>
    </source>
</evidence>
<dbReference type="PANTHER" id="PTHR42794">
    <property type="entry name" value="HEMIN IMPORT ATP-BINDING PROTEIN HMUV"/>
    <property type="match status" value="1"/>
</dbReference>
<name>A0A7W7AI72_9SPHN</name>
<dbReference type="AlphaFoldDB" id="A0A7W7AI72"/>
<accession>A0A7W7AI72</accession>
<dbReference type="Pfam" id="PF00005">
    <property type="entry name" value="ABC_tran"/>
    <property type="match status" value="1"/>
</dbReference>
<dbReference type="InterPro" id="IPR017871">
    <property type="entry name" value="ABC_transporter-like_CS"/>
</dbReference>